<organism evidence="1 2">
    <name type="scientific">Paenibacillus vulneris</name>
    <dbReference type="NCBI Taxonomy" id="1133364"/>
    <lineage>
        <taxon>Bacteria</taxon>
        <taxon>Bacillati</taxon>
        <taxon>Bacillota</taxon>
        <taxon>Bacilli</taxon>
        <taxon>Bacillales</taxon>
        <taxon>Paenibacillaceae</taxon>
        <taxon>Paenibacillus</taxon>
    </lineage>
</organism>
<dbReference type="Pfam" id="PF00756">
    <property type="entry name" value="Esterase"/>
    <property type="match status" value="1"/>
</dbReference>
<dbReference type="GO" id="GO:0016787">
    <property type="term" value="F:hydrolase activity"/>
    <property type="evidence" value="ECO:0007669"/>
    <property type="project" value="UniProtKB-KW"/>
</dbReference>
<gene>
    <name evidence="1" type="ORF">ACFQ4B_26835</name>
</gene>
<dbReference type="InterPro" id="IPR029058">
    <property type="entry name" value="AB_hydrolase_fold"/>
</dbReference>
<name>A0ABW3US45_9BACL</name>
<dbReference type="InterPro" id="IPR000801">
    <property type="entry name" value="Esterase-like"/>
</dbReference>
<reference evidence="2" key="1">
    <citation type="journal article" date="2019" name="Int. J. Syst. Evol. Microbiol.">
        <title>The Global Catalogue of Microorganisms (GCM) 10K type strain sequencing project: providing services to taxonomists for standard genome sequencing and annotation.</title>
        <authorList>
            <consortium name="The Broad Institute Genomics Platform"/>
            <consortium name="The Broad Institute Genome Sequencing Center for Infectious Disease"/>
            <person name="Wu L."/>
            <person name="Ma J."/>
        </authorList>
    </citation>
    <scope>NUCLEOTIDE SEQUENCE [LARGE SCALE GENOMIC DNA]</scope>
    <source>
        <strain evidence="2">CCUG 53270</strain>
    </source>
</reference>
<protein>
    <submittedName>
        <fullName evidence="1">Alpha/beta hydrolase</fullName>
    </submittedName>
</protein>
<evidence type="ECO:0000313" key="2">
    <source>
        <dbReference type="Proteomes" id="UP001597180"/>
    </source>
</evidence>
<keyword evidence="2" id="KW-1185">Reference proteome</keyword>
<sequence>MALIETHFFSEVLGMEMTVNVVLPQEKSPYSGDGKLKVLWLLHGGSGDESAWLRMGNAERYAMEYGLALIVPGGLNSCFTDMAHGGRFFTYLTDELPRILRHMFPRLSEAREDNLISGFSNGGYGCLKAGLARPDVFGAIGAFSAGDKTDVAFVNDGSRKAKDRIHLFGDGNMRGTENDLQYLGREALKKDIPLPKVYHACGSLDPWLDLNEIVRDFFQGLEGNPYQYEYHQAEGYGHTWEFWEMELGRFLGWLGLEKSGSRYIGI</sequence>
<comment type="caution">
    <text evidence="1">The sequence shown here is derived from an EMBL/GenBank/DDBJ whole genome shotgun (WGS) entry which is preliminary data.</text>
</comment>
<dbReference type="PANTHER" id="PTHR48098">
    <property type="entry name" value="ENTEROCHELIN ESTERASE-RELATED"/>
    <property type="match status" value="1"/>
</dbReference>
<dbReference type="SUPFAM" id="SSF53474">
    <property type="entry name" value="alpha/beta-Hydrolases"/>
    <property type="match status" value="1"/>
</dbReference>
<dbReference type="InterPro" id="IPR050583">
    <property type="entry name" value="Mycobacterial_A85_antigen"/>
</dbReference>
<accession>A0ABW3US45</accession>
<proteinExistence type="predicted"/>
<keyword evidence="1" id="KW-0378">Hydrolase</keyword>
<dbReference type="Proteomes" id="UP001597180">
    <property type="component" value="Unassembled WGS sequence"/>
</dbReference>
<dbReference type="RefSeq" id="WP_345587837.1">
    <property type="nucleotide sequence ID" value="NZ_BAABJG010000014.1"/>
</dbReference>
<evidence type="ECO:0000313" key="1">
    <source>
        <dbReference type="EMBL" id="MFD1223743.1"/>
    </source>
</evidence>
<dbReference type="EMBL" id="JBHTLU010000036">
    <property type="protein sequence ID" value="MFD1223743.1"/>
    <property type="molecule type" value="Genomic_DNA"/>
</dbReference>
<dbReference type="Gene3D" id="3.40.50.1820">
    <property type="entry name" value="alpha/beta hydrolase"/>
    <property type="match status" value="1"/>
</dbReference>
<dbReference type="PANTHER" id="PTHR48098:SF1">
    <property type="entry name" value="DIACYLGLYCEROL ACYLTRANSFERASE_MYCOLYLTRANSFERASE AG85A"/>
    <property type="match status" value="1"/>
</dbReference>